<name>A0A1W1HCI3_9BACT</name>
<dbReference type="Pfam" id="PF00512">
    <property type="entry name" value="HisKA"/>
    <property type="match status" value="1"/>
</dbReference>
<evidence type="ECO:0000259" key="6">
    <source>
        <dbReference type="PROSITE" id="PS50110"/>
    </source>
</evidence>
<dbReference type="InterPro" id="IPR005467">
    <property type="entry name" value="His_kinase_dom"/>
</dbReference>
<dbReference type="CDD" id="cd00156">
    <property type="entry name" value="REC"/>
    <property type="match status" value="2"/>
</dbReference>
<dbReference type="SUPFAM" id="SSF47384">
    <property type="entry name" value="Homodimeric domain of signal transducing histidine kinase"/>
    <property type="match status" value="1"/>
</dbReference>
<evidence type="ECO:0000256" key="2">
    <source>
        <dbReference type="ARBA" id="ARBA00012438"/>
    </source>
</evidence>
<dbReference type="Gene3D" id="3.30.565.10">
    <property type="entry name" value="Histidine kinase-like ATPase, C-terminal domain"/>
    <property type="match status" value="1"/>
</dbReference>
<dbReference type="InterPro" id="IPR003594">
    <property type="entry name" value="HATPase_dom"/>
</dbReference>
<dbReference type="PRINTS" id="PR00344">
    <property type="entry name" value="BCTRLSENSOR"/>
</dbReference>
<evidence type="ECO:0000256" key="3">
    <source>
        <dbReference type="ARBA" id="ARBA00022553"/>
    </source>
</evidence>
<accession>A0A1W1HCI3</accession>
<keyword evidence="3 4" id="KW-0597">Phosphoprotein</keyword>
<dbReference type="Gene3D" id="3.40.50.2300">
    <property type="match status" value="2"/>
</dbReference>
<keyword evidence="8" id="KW-1185">Reference proteome</keyword>
<dbReference type="InterPro" id="IPR004358">
    <property type="entry name" value="Sig_transdc_His_kin-like_C"/>
</dbReference>
<feature type="domain" description="Histidine kinase" evidence="5">
    <location>
        <begin position="152"/>
        <end position="375"/>
    </location>
</feature>
<dbReference type="SUPFAM" id="SSF55874">
    <property type="entry name" value="ATPase domain of HSP90 chaperone/DNA topoisomerase II/histidine kinase"/>
    <property type="match status" value="1"/>
</dbReference>
<feature type="modified residue" description="4-aspartylphosphate" evidence="4">
    <location>
        <position position="448"/>
    </location>
</feature>
<evidence type="ECO:0000313" key="8">
    <source>
        <dbReference type="Proteomes" id="UP000191931"/>
    </source>
</evidence>
<evidence type="ECO:0000259" key="5">
    <source>
        <dbReference type="PROSITE" id="PS50109"/>
    </source>
</evidence>
<dbReference type="RefSeq" id="WP_080807705.1">
    <property type="nucleotide sequence ID" value="NZ_LT828558.1"/>
</dbReference>
<reference evidence="7 8" key="1">
    <citation type="submission" date="2017-03" db="EMBL/GenBank/DDBJ databases">
        <authorList>
            <person name="Afonso C.L."/>
            <person name="Miller P.J."/>
            <person name="Scott M.A."/>
            <person name="Spackman E."/>
            <person name="Goraichik I."/>
            <person name="Dimitrov K.M."/>
            <person name="Suarez D.L."/>
            <person name="Swayne D.E."/>
        </authorList>
    </citation>
    <scope>NUCLEOTIDE SEQUENCE [LARGE SCALE GENOMIC DNA]</scope>
    <source>
        <strain evidence="7">PRJEB14757</strain>
    </source>
</reference>
<keyword evidence="7" id="KW-0808">Transferase</keyword>
<dbReference type="OrthoDB" id="9806821at2"/>
<dbReference type="InterPro" id="IPR003661">
    <property type="entry name" value="HisK_dim/P_dom"/>
</dbReference>
<evidence type="ECO:0000256" key="1">
    <source>
        <dbReference type="ARBA" id="ARBA00000085"/>
    </source>
</evidence>
<dbReference type="PROSITE" id="PS50109">
    <property type="entry name" value="HIS_KIN"/>
    <property type="match status" value="1"/>
</dbReference>
<dbReference type="Proteomes" id="UP000191931">
    <property type="component" value="Unassembled WGS sequence"/>
</dbReference>
<protein>
    <recommendedName>
        <fullName evidence="2">histidine kinase</fullName>
        <ecNumber evidence="2">2.7.13.3</ecNumber>
    </recommendedName>
</protein>
<dbReference type="STRING" id="1246637.MTBBW1_2130048"/>
<evidence type="ECO:0000256" key="4">
    <source>
        <dbReference type="PROSITE-ProRule" id="PRU00169"/>
    </source>
</evidence>
<feature type="domain" description="Response regulatory" evidence="6">
    <location>
        <begin position="397"/>
        <end position="513"/>
    </location>
</feature>
<dbReference type="EC" id="2.7.13.3" evidence="2"/>
<dbReference type="SUPFAM" id="SSF52172">
    <property type="entry name" value="CheY-like"/>
    <property type="match status" value="2"/>
</dbReference>
<dbReference type="PANTHER" id="PTHR43547">
    <property type="entry name" value="TWO-COMPONENT HISTIDINE KINASE"/>
    <property type="match status" value="1"/>
</dbReference>
<dbReference type="Pfam" id="PF00072">
    <property type="entry name" value="Response_reg"/>
    <property type="match status" value="2"/>
</dbReference>
<dbReference type="InterPro" id="IPR011006">
    <property type="entry name" value="CheY-like_superfamily"/>
</dbReference>
<dbReference type="SMART" id="SM00448">
    <property type="entry name" value="REC"/>
    <property type="match status" value="2"/>
</dbReference>
<organism evidence="7 8">
    <name type="scientific">Desulfamplus magnetovallimortis</name>
    <dbReference type="NCBI Taxonomy" id="1246637"/>
    <lineage>
        <taxon>Bacteria</taxon>
        <taxon>Pseudomonadati</taxon>
        <taxon>Thermodesulfobacteriota</taxon>
        <taxon>Desulfobacteria</taxon>
        <taxon>Desulfobacterales</taxon>
        <taxon>Desulfobacteraceae</taxon>
        <taxon>Desulfamplus</taxon>
    </lineage>
</organism>
<dbReference type="SMART" id="SM00388">
    <property type="entry name" value="HisKA"/>
    <property type="match status" value="1"/>
</dbReference>
<dbReference type="InterPro" id="IPR036097">
    <property type="entry name" value="HisK_dim/P_sf"/>
</dbReference>
<proteinExistence type="predicted"/>
<dbReference type="EMBL" id="FWEV01000128">
    <property type="protein sequence ID" value="SLM30153.1"/>
    <property type="molecule type" value="Genomic_DNA"/>
</dbReference>
<dbReference type="SMART" id="SM00387">
    <property type="entry name" value="HATPase_c"/>
    <property type="match status" value="1"/>
</dbReference>
<comment type="catalytic activity">
    <reaction evidence="1">
        <text>ATP + protein L-histidine = ADP + protein N-phospho-L-histidine.</text>
        <dbReference type="EC" id="2.7.13.3"/>
    </reaction>
</comment>
<keyword evidence="7" id="KW-0418">Kinase</keyword>
<feature type="modified residue" description="4-aspartylphosphate" evidence="4">
    <location>
        <position position="52"/>
    </location>
</feature>
<dbReference type="Gene3D" id="1.10.287.130">
    <property type="match status" value="1"/>
</dbReference>
<dbReference type="InterPro" id="IPR001789">
    <property type="entry name" value="Sig_transdc_resp-reg_receiver"/>
</dbReference>
<dbReference type="InterPro" id="IPR036890">
    <property type="entry name" value="HATPase_C_sf"/>
</dbReference>
<dbReference type="AlphaFoldDB" id="A0A1W1HCI3"/>
<sequence length="514" mass="57003">MNKILLVDDEPIILNAIAVLLKQKGYSITTASSGEEALEIIQHQTFDLVVTDLVMDKIDGLTLLKKIKHTFNETMVMLLTGHGELSCAVDAMRLGADDFLVKPAEPSILCARVAKCLEKLETLKLAAKTEQAVHNMEKIFHKFEALSTMAGGIAHQFNNALAEILGNIELLKMDYSGEEKLLLRSGKIKKSIEKMTRLTTQLLTYARGGKHRNSPISLTDFLKKQQQNILNDPEKQNECNTVFNICEEELSVNLDKVQLEMLFSAIYSNACEALKDNGKITITLDTHRVSISNILNHPGLKPGAHASLKISDNGTGMNEETRHRVMEPFFSTKFQGRGMGMAAAFGIVKHHKGWINIESEPDKGTTVTTFFPLAITDDEQKSLQSLEHGDPQRRKGTILVIEDEKMVMDVNFAILDILGYHVLSAGTATEAIHIAENYHGQIDIILLDLILPDMPAKKLLPLLKNEKPNARIIICSGYALNGEAQGYLEQGADAYIKKPFSIAKISEVLAWKPH</sequence>
<dbReference type="PANTHER" id="PTHR43547:SF2">
    <property type="entry name" value="HYBRID SIGNAL TRANSDUCTION HISTIDINE KINASE C"/>
    <property type="match status" value="1"/>
</dbReference>
<dbReference type="CDD" id="cd00082">
    <property type="entry name" value="HisKA"/>
    <property type="match status" value="1"/>
</dbReference>
<gene>
    <name evidence="7" type="ORF">MTBBW1_2130048</name>
</gene>
<feature type="domain" description="Response regulatory" evidence="6">
    <location>
        <begin position="3"/>
        <end position="117"/>
    </location>
</feature>
<evidence type="ECO:0000313" key="7">
    <source>
        <dbReference type="EMBL" id="SLM30153.1"/>
    </source>
</evidence>
<dbReference type="Pfam" id="PF02518">
    <property type="entry name" value="HATPase_c"/>
    <property type="match status" value="1"/>
</dbReference>
<dbReference type="PROSITE" id="PS50110">
    <property type="entry name" value="RESPONSE_REGULATORY"/>
    <property type="match status" value="2"/>
</dbReference>
<dbReference type="GO" id="GO:0000155">
    <property type="term" value="F:phosphorelay sensor kinase activity"/>
    <property type="evidence" value="ECO:0007669"/>
    <property type="project" value="InterPro"/>
</dbReference>